<protein>
    <submittedName>
        <fullName evidence="1">Uncharacterized protein</fullName>
    </submittedName>
</protein>
<sequence length="38" mass="4126">MYGVGGGGGGVRVVVRASTLHCLWRRSCACPVFWLSMR</sequence>
<accession>C4J7T4</accession>
<organism evidence="1">
    <name type="scientific">Zea mays</name>
    <name type="common">Maize</name>
    <dbReference type="NCBI Taxonomy" id="4577"/>
    <lineage>
        <taxon>Eukaryota</taxon>
        <taxon>Viridiplantae</taxon>
        <taxon>Streptophyta</taxon>
        <taxon>Embryophyta</taxon>
        <taxon>Tracheophyta</taxon>
        <taxon>Spermatophyta</taxon>
        <taxon>Magnoliopsida</taxon>
        <taxon>Liliopsida</taxon>
        <taxon>Poales</taxon>
        <taxon>Poaceae</taxon>
        <taxon>PACMAD clade</taxon>
        <taxon>Panicoideae</taxon>
        <taxon>Andropogonodae</taxon>
        <taxon>Andropogoneae</taxon>
        <taxon>Tripsacinae</taxon>
        <taxon>Zea</taxon>
    </lineage>
</organism>
<dbReference type="EMBL" id="BT086881">
    <property type="protein sequence ID" value="ACR37234.1"/>
    <property type="molecule type" value="mRNA"/>
</dbReference>
<reference evidence="1" key="1">
    <citation type="journal article" date="2009" name="PLoS Genet.">
        <title>Sequencing, mapping, and analysis of 27,455 maize full-length cDNAs.</title>
        <authorList>
            <person name="Soderlund C."/>
            <person name="Descour A."/>
            <person name="Kudrna D."/>
            <person name="Bomhoff M."/>
            <person name="Boyd L."/>
            <person name="Currie J."/>
            <person name="Angelova A."/>
            <person name="Collura K."/>
            <person name="Wissotski M."/>
            <person name="Ashley E."/>
            <person name="Morrow D."/>
            <person name="Fernandes J."/>
            <person name="Walbot V."/>
            <person name="Yu Y."/>
        </authorList>
    </citation>
    <scope>NUCLEOTIDE SEQUENCE</scope>
    <source>
        <strain evidence="1">B73</strain>
    </source>
</reference>
<proteinExistence type="evidence at transcript level"/>
<dbReference type="AlphaFoldDB" id="C4J7T4"/>
<dbReference type="GeneID" id="100277357"/>
<name>C4J7T4_MAIZE</name>
<evidence type="ECO:0000313" key="1">
    <source>
        <dbReference type="EMBL" id="ACR37234.1"/>
    </source>
</evidence>
<dbReference type="RefSeq" id="NP_001334937.1">
    <property type="nucleotide sequence ID" value="NM_001348008.1"/>
</dbReference>
<dbReference type="EMBL" id="BT087000">
    <property type="protein sequence ID" value="ACR37353.1"/>
    <property type="molecule type" value="mRNA"/>
</dbReference>
<reference evidence="1" key="2">
    <citation type="submission" date="2012-06" db="EMBL/GenBank/DDBJ databases">
        <authorList>
            <person name="Yu Y."/>
            <person name="Currie J."/>
            <person name="Lomeli R."/>
            <person name="Angelova A."/>
            <person name="Collura K."/>
            <person name="Wissotski M."/>
            <person name="Campos D."/>
            <person name="Kudrna D."/>
            <person name="Golser W."/>
            <person name="Ashely E."/>
            <person name="Descour A."/>
            <person name="Fernandes J."/>
            <person name="Soderlund C."/>
            <person name="Walbot V."/>
        </authorList>
    </citation>
    <scope>NUCLEOTIDE SEQUENCE</scope>
    <source>
        <strain evidence="1">B73</strain>
    </source>
</reference>
<dbReference type="KEGG" id="zma:100277357"/>